<keyword evidence="5" id="KW-0966">Cell projection</keyword>
<dbReference type="PANTHER" id="PTHR23005:SF4">
    <property type="entry name" value="OXYGEN-REGULATED PROTEIN 1"/>
    <property type="match status" value="1"/>
</dbReference>
<dbReference type="SMART" id="SM00537">
    <property type="entry name" value="DCX"/>
    <property type="match status" value="2"/>
</dbReference>
<evidence type="ECO:0000259" key="7">
    <source>
        <dbReference type="PROSITE" id="PS50309"/>
    </source>
</evidence>
<feature type="compositionally biased region" description="Low complexity" evidence="6">
    <location>
        <begin position="452"/>
        <end position="462"/>
    </location>
</feature>
<dbReference type="GO" id="GO:0042461">
    <property type="term" value="P:photoreceptor cell development"/>
    <property type="evidence" value="ECO:0007669"/>
    <property type="project" value="TreeGrafter"/>
</dbReference>
<feature type="domain" description="Doublecortin" evidence="7">
    <location>
        <begin position="31"/>
        <end position="113"/>
    </location>
</feature>
<reference evidence="9" key="2">
    <citation type="journal article" date="2014" name="Nat. Commun.">
        <title>The cavefish genome reveals candidate genes for eye loss.</title>
        <authorList>
            <person name="McGaugh S.E."/>
            <person name="Gross J.B."/>
            <person name="Aken B."/>
            <person name="Blin M."/>
            <person name="Borowsky R."/>
            <person name="Chalopin D."/>
            <person name="Hinaux H."/>
            <person name="Jeffery W.R."/>
            <person name="Keene A."/>
            <person name="Ma L."/>
            <person name="Minx P."/>
            <person name="Murphy D."/>
            <person name="O'Quin K.E."/>
            <person name="Retaux S."/>
            <person name="Rohner N."/>
            <person name="Searle S.M."/>
            <person name="Stahl B.A."/>
            <person name="Tabin C."/>
            <person name="Volff J.N."/>
            <person name="Yoshizawa M."/>
            <person name="Warren W.C."/>
        </authorList>
    </citation>
    <scope>NUCLEOTIDE SEQUENCE [LARGE SCALE GENOMIC DNA]</scope>
    <source>
        <strain evidence="9">female</strain>
    </source>
</reference>
<name>A0A3B1KB44_ASTMX</name>
<feature type="compositionally biased region" description="Polar residues" evidence="6">
    <location>
        <begin position="1686"/>
        <end position="1702"/>
    </location>
</feature>
<dbReference type="Bgee" id="ENSAMXG00000035867">
    <property type="expression patterns" value="Expressed in camera-type eye and 2 other cell types or tissues"/>
</dbReference>
<dbReference type="GO" id="GO:0060041">
    <property type="term" value="P:retina development in camera-type eye"/>
    <property type="evidence" value="ECO:0007669"/>
    <property type="project" value="TreeGrafter"/>
</dbReference>
<feature type="compositionally biased region" description="Polar residues" evidence="6">
    <location>
        <begin position="1509"/>
        <end position="1520"/>
    </location>
</feature>
<feature type="compositionally biased region" description="Basic and acidic residues" evidence="6">
    <location>
        <begin position="613"/>
        <end position="635"/>
    </location>
</feature>
<feature type="region of interest" description="Disordered" evidence="6">
    <location>
        <begin position="1203"/>
        <end position="1552"/>
    </location>
</feature>
<keyword evidence="9" id="KW-1185">Reference proteome</keyword>
<dbReference type="GeneTree" id="ENSGT00940000154242"/>
<feature type="compositionally biased region" description="Basic and acidic residues" evidence="6">
    <location>
        <begin position="685"/>
        <end position="700"/>
    </location>
</feature>
<feature type="compositionally biased region" description="Basic and acidic residues" evidence="6">
    <location>
        <begin position="535"/>
        <end position="544"/>
    </location>
</feature>
<feature type="compositionally biased region" description="Acidic residues" evidence="6">
    <location>
        <begin position="1102"/>
        <end position="1111"/>
    </location>
</feature>
<sequence>MTRYSQGCFRRAHSLRPPDAQSPPETPAAPKECVSTRAATPSSLGTGVVINSRTFKTFDALLDALSKKVPLPFGVRTITTPKGTHTVRSLDDLRDGASYVCSDQKKVKPLNLEEVNRRQVPWNTTRPTSAGRHGFVAVWTPKKLVVYKNRDPSTKRTIVLQRRTAPTFEALLDYLSQVLQFTVVKLYTEDGRRVDGLPALIMCSGIVVAAGNEPFWMGNYNLQGSSQLTQSDINKSLNGSLMSGDDGQKTGSMETDNNQSPESEGVGASDCVADIKEKGHFTMPSEDDIEKSFCVNQDGSMTVEMKVRLTIKHEEMIHWTTTLSRTCTDSQQRAVCSQTGSNCPENNHYLAKEAKSDNCESSEENTSAKKSVGINKAGGDHCGSATSEALDKPKPALRRLPTPGPRRVRRKEASVENIKMVSQHEVQESTVGAYSYMERTADGELTEGYCVVSRSSSSSTRPVPKPRKSSSGEAKHKKTSSSVRSSRTAEVLQLQNNGTQITETVMHIYESQGMCENYFANTQVSAEKSLEFRASAREARKPDSSDSGPRSSSNDCDVDITRQSTSSDSQNAKMKNELLSLSSDQSSPSQKINNNLNSRTNSERRTRSRSSHKGLEAHEACTKDNPEVKSPESRKAGITPKSVKSKEGTSSDTSVSDKKQKGGSVPGSLKDLRKSKSPGSQSHTGSEKKTVSSAESEKMGQKVKKKMKEKQLPRSNLGSQNGSSETLQNLDNAGSQKSLKNVNKYDSVTTRDSLKSPIKKKHLEVLQPSHLAPARMLTKPKSMHECRRKSSEKSKEFTESSSMPVLCSSPTNVHQYVENWLKKIQPESLPYLDEMDPPEAETEAKPKFWIGSGSAESSEIRSEPEQDSVVKDCASLEDATTETPVPHTPVQIRCEGDPVEAQRIRGFCKSMPSVRIHPAEQETQIRMNKSSQALVNIQPDAEGETSESSKVSVRSGVKPVLQQLCLSIQSIRRTSSHSNITTLDKEKSSSLPDFSSQVSSVFGAPSKALLSFLSLMTLKDGVSSPGNEDRLSNSGSYPEALQVMQSLEKISNIDDEEELKASLTSLQSSTSSKLKKSWRDFQERNDTEGSPPLSPKFSEQEFALEVDSEGEDHDKEHNFGIQELMDELDMSEDLRKEISSLVDGEQTSSDQEKTAKKHSNNENTDVVSENEDATTKDDFLEGEAACSEEKASQDDITGVKEDAEELHRVESCPPEAADPSNDLVKEESEVVEDVQTAENETFQTDPLIDELNMEDNVPTTEEKDTEAITCQDNEPIQNNSEEEKKEEENEEDAKLLAYTSVTEGADEVVSEHHSEVNIGEDCETEKNEDESVDGDIRKTDLDEKSMNAAMSEAEHSEHSNREECEMDENQEAKHQTSNFVPEGDSLLNEEVNMSNDEEQNNDMLKSEDAETQHQEPSPVNGISVCESHNSNDSEVGNEKLTLESPSNEHNHDVTIGEETENTTDLCLPSPNMSDLSDYRPETSESAGDRSQVSSDLYTETGDEEVEKLSTFQGSVRQSSRNVKRRDKTLDNGLTKNSSGTHTKQVASPSLNSTNSFASIHNTMANGSMQEPAYSNTSGSLNEDSECVQRVVFHSGGDTSEGILIDKGRWLLKENHLIRKSPPVPMGMYENADTTSVDTGQDNTSEDAHYPLCRIHHSPMAVISSSELEEMAKPPTPKCTYFNMPHSSDSDPFQESQSVNSSRAGDFRKSRELKVCPMGETSKTLAKKNGSLPSFASVEFKLPDGKVHPEGGLPPSVVEKTARSQSLSSRAAQEVESVEELNLRCGRHFGVDTTGHYSYFFTSLSAATICFSCQQLVGGAILRKILITVLYLLCPILAIT</sequence>
<dbReference type="Pfam" id="PF03607">
    <property type="entry name" value="DCX"/>
    <property type="match status" value="2"/>
</dbReference>
<feature type="compositionally biased region" description="Polar residues" evidence="6">
    <location>
        <begin position="1531"/>
        <end position="1552"/>
    </location>
</feature>
<keyword evidence="4" id="KW-0677">Repeat</keyword>
<dbReference type="InterPro" id="IPR036572">
    <property type="entry name" value="Doublecortin_dom_sf"/>
</dbReference>
<feature type="region of interest" description="Disordered" evidence="6">
    <location>
        <begin position="1077"/>
        <end position="1179"/>
    </location>
</feature>
<feature type="compositionally biased region" description="Polar residues" evidence="6">
    <location>
        <begin position="249"/>
        <end position="262"/>
    </location>
</feature>
<accession>A0A3B1KB44</accession>
<feature type="compositionally biased region" description="Basic and acidic residues" evidence="6">
    <location>
        <begin position="644"/>
        <end position="660"/>
    </location>
</feature>
<keyword evidence="3" id="KW-0963">Cytoplasm</keyword>
<evidence type="ECO:0000256" key="4">
    <source>
        <dbReference type="ARBA" id="ARBA00022737"/>
    </source>
</evidence>
<evidence type="ECO:0000256" key="5">
    <source>
        <dbReference type="ARBA" id="ARBA00023273"/>
    </source>
</evidence>
<feature type="compositionally biased region" description="Basic and acidic residues" evidence="6">
    <location>
        <begin position="1077"/>
        <end position="1087"/>
    </location>
</feature>
<proteinExistence type="predicted"/>
<feature type="domain" description="Doublecortin" evidence="7">
    <location>
        <begin position="142"/>
        <end position="221"/>
    </location>
</feature>
<reference evidence="8" key="3">
    <citation type="submission" date="2025-08" db="UniProtKB">
        <authorList>
            <consortium name="Ensembl"/>
        </authorList>
    </citation>
    <scope>IDENTIFICATION</scope>
</reference>
<feature type="compositionally biased region" description="Basic and acidic residues" evidence="6">
    <location>
        <begin position="858"/>
        <end position="868"/>
    </location>
</feature>
<evidence type="ECO:0000313" key="9">
    <source>
        <dbReference type="Proteomes" id="UP000018467"/>
    </source>
</evidence>
<dbReference type="Ensembl" id="ENSAMXT00000036986.1">
    <property type="protein sequence ID" value="ENSAMXP00000051942.1"/>
    <property type="gene ID" value="ENSAMXG00000035867.1"/>
</dbReference>
<feature type="region of interest" description="Disordered" evidence="6">
    <location>
        <begin position="535"/>
        <end position="805"/>
    </location>
</feature>
<feature type="compositionally biased region" description="Basic and acidic residues" evidence="6">
    <location>
        <begin position="1352"/>
        <end position="1363"/>
    </location>
</feature>
<feature type="compositionally biased region" description="Polar residues" evidence="6">
    <location>
        <begin position="1268"/>
        <end position="1277"/>
    </location>
</feature>
<dbReference type="GO" id="GO:0035556">
    <property type="term" value="P:intracellular signal transduction"/>
    <property type="evidence" value="ECO:0007669"/>
    <property type="project" value="InterPro"/>
</dbReference>
<dbReference type="GO" id="GO:0005930">
    <property type="term" value="C:axoneme"/>
    <property type="evidence" value="ECO:0007669"/>
    <property type="project" value="TreeGrafter"/>
</dbReference>
<dbReference type="SUPFAM" id="SSF89837">
    <property type="entry name" value="Doublecortin (DC)"/>
    <property type="match status" value="2"/>
</dbReference>
<feature type="compositionally biased region" description="Basic and acidic residues" evidence="6">
    <location>
        <begin position="1436"/>
        <end position="1454"/>
    </location>
</feature>
<feature type="compositionally biased region" description="Acidic residues" evidence="6">
    <location>
        <begin position="1318"/>
        <end position="1333"/>
    </location>
</feature>
<feature type="region of interest" description="Disordered" evidence="6">
    <location>
        <begin position="367"/>
        <end position="415"/>
    </location>
</feature>
<feature type="compositionally biased region" description="Low complexity" evidence="6">
    <location>
        <begin position="578"/>
        <end position="600"/>
    </location>
</feature>
<comment type="subcellular location">
    <subcellularLocation>
        <location evidence="1">Cell projection</location>
    </subcellularLocation>
    <subcellularLocation>
        <location evidence="2">Cytoplasm</location>
    </subcellularLocation>
</comment>
<organism evidence="8 9">
    <name type="scientific">Astyanax mexicanus</name>
    <name type="common">Blind cave fish</name>
    <name type="synonym">Astyanax fasciatus mexicanus</name>
    <dbReference type="NCBI Taxonomy" id="7994"/>
    <lineage>
        <taxon>Eukaryota</taxon>
        <taxon>Metazoa</taxon>
        <taxon>Chordata</taxon>
        <taxon>Craniata</taxon>
        <taxon>Vertebrata</taxon>
        <taxon>Euteleostomi</taxon>
        <taxon>Actinopterygii</taxon>
        <taxon>Neopterygii</taxon>
        <taxon>Teleostei</taxon>
        <taxon>Ostariophysi</taxon>
        <taxon>Characiformes</taxon>
        <taxon>Characoidei</taxon>
        <taxon>Acestrorhamphidae</taxon>
        <taxon>Acestrorhamphinae</taxon>
        <taxon>Astyanax</taxon>
    </lineage>
</organism>
<evidence type="ECO:0000256" key="1">
    <source>
        <dbReference type="ARBA" id="ARBA00004316"/>
    </source>
</evidence>
<feature type="compositionally biased region" description="Polar residues" evidence="6">
    <location>
        <begin position="713"/>
        <end position="751"/>
    </location>
</feature>
<dbReference type="PROSITE" id="PS50309">
    <property type="entry name" value="DC"/>
    <property type="match status" value="2"/>
</dbReference>
<feature type="compositionally biased region" description="Basic and acidic residues" evidence="6">
    <location>
        <begin position="782"/>
        <end position="798"/>
    </location>
</feature>
<dbReference type="Gene3D" id="3.10.20.230">
    <property type="entry name" value="Doublecortin domain"/>
    <property type="match status" value="2"/>
</dbReference>
<feature type="compositionally biased region" description="Polar residues" evidence="6">
    <location>
        <begin position="1483"/>
        <end position="1497"/>
    </location>
</feature>
<protein>
    <recommendedName>
        <fullName evidence="7">Doublecortin domain-containing protein</fullName>
    </recommendedName>
</protein>
<evidence type="ECO:0000256" key="6">
    <source>
        <dbReference type="SAM" id="MobiDB-lite"/>
    </source>
</evidence>
<feature type="compositionally biased region" description="Basic and acidic residues" evidence="6">
    <location>
        <begin position="1404"/>
        <end position="1413"/>
    </location>
</feature>
<dbReference type="Proteomes" id="UP000018467">
    <property type="component" value="Unassembled WGS sequence"/>
</dbReference>
<evidence type="ECO:0000256" key="3">
    <source>
        <dbReference type="ARBA" id="ARBA00022490"/>
    </source>
</evidence>
<feature type="compositionally biased region" description="Basic and acidic residues" evidence="6">
    <location>
        <begin position="1334"/>
        <end position="1345"/>
    </location>
</feature>
<feature type="region of interest" description="Disordered" evidence="6">
    <location>
        <begin position="235"/>
        <end position="267"/>
    </location>
</feature>
<reference evidence="8" key="4">
    <citation type="submission" date="2025-09" db="UniProtKB">
        <authorList>
            <consortium name="Ensembl"/>
        </authorList>
    </citation>
    <scope>IDENTIFICATION</scope>
</reference>
<evidence type="ECO:0000313" key="8">
    <source>
        <dbReference type="Ensembl" id="ENSAMXP00000051942.1"/>
    </source>
</evidence>
<feature type="region of interest" description="Disordered" evidence="6">
    <location>
        <begin position="452"/>
        <end position="490"/>
    </location>
</feature>
<evidence type="ECO:0000256" key="2">
    <source>
        <dbReference type="ARBA" id="ARBA00004496"/>
    </source>
</evidence>
<feature type="region of interest" description="Disordered" evidence="6">
    <location>
        <begin position="1"/>
        <end position="31"/>
    </location>
</feature>
<dbReference type="PANTHER" id="PTHR23005">
    <property type="entry name" value="RETINITIS PIGMENTOSA 1 PROTEIN"/>
    <property type="match status" value="1"/>
</dbReference>
<feature type="region of interest" description="Disordered" evidence="6">
    <location>
        <begin position="1686"/>
        <end position="1705"/>
    </location>
</feature>
<reference evidence="9" key="1">
    <citation type="submission" date="2013-03" db="EMBL/GenBank/DDBJ databases">
        <authorList>
            <person name="Jeffery W."/>
            <person name="Warren W."/>
            <person name="Wilson R.K."/>
        </authorList>
    </citation>
    <scope>NUCLEOTIDE SEQUENCE</scope>
    <source>
        <strain evidence="9">female</strain>
    </source>
</reference>
<feature type="compositionally biased region" description="Polar residues" evidence="6">
    <location>
        <begin position="561"/>
        <end position="573"/>
    </location>
</feature>
<dbReference type="GO" id="GO:0035082">
    <property type="term" value="P:axoneme assembly"/>
    <property type="evidence" value="ECO:0007669"/>
    <property type="project" value="TreeGrafter"/>
</dbReference>
<dbReference type="InterPro" id="IPR003533">
    <property type="entry name" value="Doublecortin_dom"/>
</dbReference>
<dbReference type="GO" id="GO:0043005">
    <property type="term" value="C:neuron projection"/>
    <property type="evidence" value="ECO:0007669"/>
    <property type="project" value="UniProtKB-ARBA"/>
</dbReference>
<feature type="region of interest" description="Disordered" evidence="6">
    <location>
        <begin position="835"/>
        <end position="868"/>
    </location>
</feature>